<dbReference type="Pfam" id="PF01555">
    <property type="entry name" value="N6_N4_Mtase"/>
    <property type="match status" value="2"/>
</dbReference>
<dbReference type="InterPro" id="IPR002941">
    <property type="entry name" value="DNA_methylase_N4/N6"/>
</dbReference>
<sequence length="272" mass="30858">RQDIIEEVEVYCPHCGWQLEERIWRHGQDREIIWKKPNPMPESVTDRCTKSHEYIFLLTKSAKYFYDAEAIKEKMSPNTHSRGKNGKPAMTMQKTAKAGSGIKNNDSFQAAMCDLPPGTKRNKRSVWNVATHPFPEAHFATFPPKLIEPCILAGTSEKGCCVECGSPWVRKNEYCSSVPLLQLDKVEPPIIESKTIGWEPTCSHTGFGGPEYKGVKQKPCTVLDPFGGSMTTAIVAYKHNRKFIMIELSEAYINDIGIPRIEKEIKQLKLWK</sequence>
<dbReference type="GO" id="GO:0032259">
    <property type="term" value="P:methylation"/>
    <property type="evidence" value="ECO:0007669"/>
    <property type="project" value="UniProtKB-KW"/>
</dbReference>
<comment type="caution">
    <text evidence="5">The sequence shown here is derived from an EMBL/GenBank/DDBJ whole genome shotgun (WGS) entry which is preliminary data.</text>
</comment>
<feature type="domain" description="DNA methylase N-4/N-6" evidence="4">
    <location>
        <begin position="31"/>
        <end position="159"/>
    </location>
</feature>
<dbReference type="EMBL" id="LAZR01001895">
    <property type="protein sequence ID" value="KKN37431.1"/>
    <property type="molecule type" value="Genomic_DNA"/>
</dbReference>
<dbReference type="Gene3D" id="3.40.50.150">
    <property type="entry name" value="Vaccinia Virus protein VP39"/>
    <property type="match status" value="2"/>
</dbReference>
<name>A0A0F9SKH3_9ZZZZ</name>
<dbReference type="InterPro" id="IPR001091">
    <property type="entry name" value="RM_Methyltransferase"/>
</dbReference>
<evidence type="ECO:0000256" key="3">
    <source>
        <dbReference type="SAM" id="MobiDB-lite"/>
    </source>
</evidence>
<proteinExistence type="predicted"/>
<dbReference type="GO" id="GO:0008170">
    <property type="term" value="F:N-methyltransferase activity"/>
    <property type="evidence" value="ECO:0007669"/>
    <property type="project" value="InterPro"/>
</dbReference>
<dbReference type="GO" id="GO:0003677">
    <property type="term" value="F:DNA binding"/>
    <property type="evidence" value="ECO:0007669"/>
    <property type="project" value="InterPro"/>
</dbReference>
<feature type="region of interest" description="Disordered" evidence="3">
    <location>
        <begin position="76"/>
        <end position="103"/>
    </location>
</feature>
<evidence type="ECO:0000256" key="2">
    <source>
        <dbReference type="ARBA" id="ARBA00022679"/>
    </source>
</evidence>
<organism evidence="5">
    <name type="scientific">marine sediment metagenome</name>
    <dbReference type="NCBI Taxonomy" id="412755"/>
    <lineage>
        <taxon>unclassified sequences</taxon>
        <taxon>metagenomes</taxon>
        <taxon>ecological metagenomes</taxon>
    </lineage>
</organism>
<evidence type="ECO:0000256" key="1">
    <source>
        <dbReference type="ARBA" id="ARBA00022603"/>
    </source>
</evidence>
<keyword evidence="1" id="KW-0489">Methyltransferase</keyword>
<evidence type="ECO:0000259" key="4">
    <source>
        <dbReference type="Pfam" id="PF01555"/>
    </source>
</evidence>
<evidence type="ECO:0000313" key="5">
    <source>
        <dbReference type="EMBL" id="KKN37431.1"/>
    </source>
</evidence>
<dbReference type="PRINTS" id="PR00508">
    <property type="entry name" value="S21N4MTFRASE"/>
</dbReference>
<dbReference type="SUPFAM" id="SSF53335">
    <property type="entry name" value="S-adenosyl-L-methionine-dependent methyltransferases"/>
    <property type="match status" value="1"/>
</dbReference>
<dbReference type="AlphaFoldDB" id="A0A0F9SKH3"/>
<keyword evidence="2" id="KW-0808">Transferase</keyword>
<feature type="non-terminal residue" evidence="5">
    <location>
        <position position="1"/>
    </location>
</feature>
<accession>A0A0F9SKH3</accession>
<feature type="domain" description="DNA methylase N-4/N-6" evidence="4">
    <location>
        <begin position="221"/>
        <end position="255"/>
    </location>
</feature>
<reference evidence="5" key="1">
    <citation type="journal article" date="2015" name="Nature">
        <title>Complex archaea that bridge the gap between prokaryotes and eukaryotes.</title>
        <authorList>
            <person name="Spang A."/>
            <person name="Saw J.H."/>
            <person name="Jorgensen S.L."/>
            <person name="Zaremba-Niedzwiedzka K."/>
            <person name="Martijn J."/>
            <person name="Lind A.E."/>
            <person name="van Eijk R."/>
            <person name="Schleper C."/>
            <person name="Guy L."/>
            <person name="Ettema T.J."/>
        </authorList>
    </citation>
    <scope>NUCLEOTIDE SEQUENCE</scope>
</reference>
<protein>
    <recommendedName>
        <fullName evidence="4">DNA methylase N-4/N-6 domain-containing protein</fullName>
    </recommendedName>
</protein>
<gene>
    <name evidence="5" type="ORF">LCGC14_0763800</name>
</gene>
<dbReference type="InterPro" id="IPR029063">
    <property type="entry name" value="SAM-dependent_MTases_sf"/>
</dbReference>